<evidence type="ECO:0000313" key="1">
    <source>
        <dbReference type="EMBL" id="KAH9304439.1"/>
    </source>
</evidence>
<dbReference type="AlphaFoldDB" id="A0AA38CWH6"/>
<dbReference type="Proteomes" id="UP000824469">
    <property type="component" value="Unassembled WGS sequence"/>
</dbReference>
<keyword evidence="2" id="KW-1185">Reference proteome</keyword>
<organism evidence="1 2">
    <name type="scientific">Taxus chinensis</name>
    <name type="common">Chinese yew</name>
    <name type="synonym">Taxus wallichiana var. chinensis</name>
    <dbReference type="NCBI Taxonomy" id="29808"/>
    <lineage>
        <taxon>Eukaryota</taxon>
        <taxon>Viridiplantae</taxon>
        <taxon>Streptophyta</taxon>
        <taxon>Embryophyta</taxon>
        <taxon>Tracheophyta</taxon>
        <taxon>Spermatophyta</taxon>
        <taxon>Pinopsida</taxon>
        <taxon>Pinidae</taxon>
        <taxon>Conifers II</taxon>
        <taxon>Cupressales</taxon>
        <taxon>Taxaceae</taxon>
        <taxon>Taxus</taxon>
    </lineage>
</organism>
<sequence>EAREMAFRKVVSNRRLKLVFNVEGAFELTTLKYVIGEDFLNLVGHSKVNNDIVAIFVENLLIIQPSKSDAILIVTHWVKPHFLGNLVSEVEKANRTFWVFAEEFRAKACVDVEIVKELERRNGKLLVFTEKLVEYGKDKKGDRARFKVSDIVALTAPFTLVSALWLKLRASTASAYDFLWCTQ</sequence>
<feature type="non-terminal residue" evidence="1">
    <location>
        <position position="183"/>
    </location>
</feature>
<reference evidence="1 2" key="1">
    <citation type="journal article" date="2021" name="Nat. Plants">
        <title>The Taxus genome provides insights into paclitaxel biosynthesis.</title>
        <authorList>
            <person name="Xiong X."/>
            <person name="Gou J."/>
            <person name="Liao Q."/>
            <person name="Li Y."/>
            <person name="Zhou Q."/>
            <person name="Bi G."/>
            <person name="Li C."/>
            <person name="Du R."/>
            <person name="Wang X."/>
            <person name="Sun T."/>
            <person name="Guo L."/>
            <person name="Liang H."/>
            <person name="Lu P."/>
            <person name="Wu Y."/>
            <person name="Zhang Z."/>
            <person name="Ro D.K."/>
            <person name="Shang Y."/>
            <person name="Huang S."/>
            <person name="Yan J."/>
        </authorList>
    </citation>
    <scope>NUCLEOTIDE SEQUENCE [LARGE SCALE GENOMIC DNA]</scope>
    <source>
        <strain evidence="1">Ta-2019</strain>
    </source>
</reference>
<comment type="caution">
    <text evidence="1">The sequence shown here is derived from an EMBL/GenBank/DDBJ whole genome shotgun (WGS) entry which is preliminary data.</text>
</comment>
<proteinExistence type="predicted"/>
<gene>
    <name evidence="1" type="ORF">KI387_008843</name>
</gene>
<feature type="non-terminal residue" evidence="1">
    <location>
        <position position="1"/>
    </location>
</feature>
<protein>
    <submittedName>
        <fullName evidence="1">Uncharacterized protein</fullName>
    </submittedName>
</protein>
<name>A0AA38CWH6_TAXCH</name>
<evidence type="ECO:0000313" key="2">
    <source>
        <dbReference type="Proteomes" id="UP000824469"/>
    </source>
</evidence>
<accession>A0AA38CWH6</accession>
<dbReference type="EMBL" id="JAHRHJ020000008">
    <property type="protein sequence ID" value="KAH9304439.1"/>
    <property type="molecule type" value="Genomic_DNA"/>
</dbReference>